<dbReference type="RefSeq" id="WP_008937642.1">
    <property type="nucleotide sequence ID" value="NZ_APAT01000007.1"/>
</dbReference>
<comment type="caution">
    <text evidence="1">The sequence shown here is derived from an EMBL/GenBank/DDBJ whole genome shotgun (WGS) entry which is preliminary data.</text>
</comment>
<dbReference type="Proteomes" id="UP000011960">
    <property type="component" value="Unassembled WGS sequence"/>
</dbReference>
<proteinExistence type="predicted"/>
<keyword evidence="2" id="KW-1185">Reference proteome</keyword>
<dbReference type="OrthoDB" id="5918331at2"/>
<reference evidence="1 2" key="1">
    <citation type="journal article" date="2013" name="Genome Announc.">
        <title>Genome Sequence of Hydrothermal Arsenic-Respiring Bacterium Marinobacter santoriniensis NKSG1T.</title>
        <authorList>
            <person name="Handley K.M."/>
            <person name="Upton M."/>
            <person name="Beatson S.A."/>
            <person name="Hery M."/>
            <person name="Lloyd J.R."/>
        </authorList>
    </citation>
    <scope>NUCLEOTIDE SEQUENCE [LARGE SCALE GENOMIC DNA]</scope>
    <source>
        <strain evidence="1 2">NKSG1</strain>
    </source>
</reference>
<evidence type="ECO:0000313" key="1">
    <source>
        <dbReference type="EMBL" id="EMP57039.1"/>
    </source>
</evidence>
<sequence>MAIPTATYAEAYEELSSTIEWIESLGLDPNRGRIRQYHRNLGHWKDNYLSANDEDVRNGFAEFINAIQDADDLVAVYRKFHPLPPSQLQSIKEKLSKALNGPVRRQDEQPRTTIARNFLFEALVAARLHHPERGVTAMLDAKTDTGFKAWDNRVWIECKRITSFDKLEANIRDASRQLERAFKRNPGSAHKGLVAIDISKLANDGSKILVKPDENTLRADMARHIEHFISQQRHQWEKVYRERDKRIMGTLVRLSTMASVEEKNLPTVATEWVINPRDRLSEADQNFLQQLASALDSA</sequence>
<dbReference type="AlphaFoldDB" id="M7CV79"/>
<gene>
    <name evidence="1" type="ORF">MSNKSG1_02409</name>
</gene>
<protein>
    <submittedName>
        <fullName evidence="1">Uncharacterized protein</fullName>
    </submittedName>
</protein>
<dbReference type="eggNOG" id="ENOG5033273">
    <property type="taxonomic scope" value="Bacteria"/>
</dbReference>
<evidence type="ECO:0000313" key="2">
    <source>
        <dbReference type="Proteomes" id="UP000011960"/>
    </source>
</evidence>
<organism evidence="1 2">
    <name type="scientific">Marinobacter santoriniensis NKSG1</name>
    <dbReference type="NCBI Taxonomy" id="1288826"/>
    <lineage>
        <taxon>Bacteria</taxon>
        <taxon>Pseudomonadati</taxon>
        <taxon>Pseudomonadota</taxon>
        <taxon>Gammaproteobacteria</taxon>
        <taxon>Pseudomonadales</taxon>
        <taxon>Marinobacteraceae</taxon>
        <taxon>Marinobacter</taxon>
    </lineage>
</organism>
<accession>M7CV79</accession>
<dbReference type="PATRIC" id="fig|1288826.3.peg.464"/>
<dbReference type="STRING" id="1288826.MSNKSG1_02409"/>
<name>M7CV79_9GAMM</name>
<dbReference type="EMBL" id="APAT01000007">
    <property type="protein sequence ID" value="EMP57039.1"/>
    <property type="molecule type" value="Genomic_DNA"/>
</dbReference>